<reference evidence="3 4" key="1">
    <citation type="submission" date="2017-08" db="EMBL/GenBank/DDBJ databases">
        <title>Aliifodinibius alkalisoli sp. nov., isolated from saline alkaline soil.</title>
        <authorList>
            <person name="Liu D."/>
            <person name="Zhang G."/>
        </authorList>
    </citation>
    <scope>NUCLEOTIDE SEQUENCE [LARGE SCALE GENOMIC DNA]</scope>
    <source>
        <strain evidence="3 4">WN023</strain>
    </source>
</reference>
<feature type="transmembrane region" description="Helical" evidence="1">
    <location>
        <begin position="119"/>
        <end position="140"/>
    </location>
</feature>
<dbReference type="Gene3D" id="1.10.287.1260">
    <property type="match status" value="2"/>
</dbReference>
<keyword evidence="1" id="KW-1133">Transmembrane helix</keyword>
<dbReference type="GO" id="GO:0016020">
    <property type="term" value="C:membrane"/>
    <property type="evidence" value="ECO:0007669"/>
    <property type="project" value="InterPro"/>
</dbReference>
<accession>A0A2A2G4U6</accession>
<dbReference type="AlphaFoldDB" id="A0A2A2G4U6"/>
<dbReference type="GO" id="GO:0008381">
    <property type="term" value="F:mechanosensitive monoatomic ion channel activity"/>
    <property type="evidence" value="ECO:0007669"/>
    <property type="project" value="InterPro"/>
</dbReference>
<feature type="transmembrane region" description="Helical" evidence="1">
    <location>
        <begin position="152"/>
        <end position="174"/>
    </location>
</feature>
<evidence type="ECO:0000313" key="3">
    <source>
        <dbReference type="EMBL" id="PAU92661.1"/>
    </source>
</evidence>
<sequence>METFTDLTEVVQNSFLAFGEKLMSVLPNILGALLLLVIGWLVAKLVEFVVRKVLRSVRFDRLGEKFIETTSMSSGTMKVEPSTWVSKFVYWIILLLFIISASDTLGWNVVSESISSLVVYLPELFSALIFFVFGLYLASYVKKFLNSVFSSLGLSAGNVLSSIVYYLLLIIVATTSLDQAGIDTSLITANISIILGGIILAFAISFGYSSRQVLSNILSSFYVRNNFDEGQKIKIGEISGEIKKIDSMHVTLSTEDGEILFPTHKLISESITRS</sequence>
<evidence type="ECO:0000313" key="4">
    <source>
        <dbReference type="Proteomes" id="UP000218831"/>
    </source>
</evidence>
<feature type="transmembrane region" description="Helical" evidence="1">
    <location>
        <begin position="29"/>
        <end position="50"/>
    </location>
</feature>
<dbReference type="InterPro" id="IPR045275">
    <property type="entry name" value="MscS_archaea/bacteria_type"/>
</dbReference>
<comment type="caution">
    <text evidence="3">The sequence shown here is derived from an EMBL/GenBank/DDBJ whole genome shotgun (WGS) entry which is preliminary data.</text>
</comment>
<evidence type="ECO:0000259" key="2">
    <source>
        <dbReference type="Pfam" id="PF00924"/>
    </source>
</evidence>
<feature type="domain" description="Mechanosensitive ion channel MscS" evidence="2">
    <location>
        <begin position="213"/>
        <end position="271"/>
    </location>
</feature>
<keyword evidence="1" id="KW-0472">Membrane</keyword>
<gene>
    <name evidence="3" type="ORF">CK503_15620</name>
</gene>
<dbReference type="InterPro" id="IPR008910">
    <property type="entry name" value="MSC_TM_helix"/>
</dbReference>
<dbReference type="EMBL" id="NSKE01000016">
    <property type="protein sequence ID" value="PAU92661.1"/>
    <property type="molecule type" value="Genomic_DNA"/>
</dbReference>
<dbReference type="Gene3D" id="2.30.30.60">
    <property type="match status" value="1"/>
</dbReference>
<dbReference type="InterPro" id="IPR023408">
    <property type="entry name" value="MscS_beta-dom_sf"/>
</dbReference>
<feature type="transmembrane region" description="Helical" evidence="1">
    <location>
        <begin position="88"/>
        <end position="107"/>
    </location>
</feature>
<dbReference type="InterPro" id="IPR006685">
    <property type="entry name" value="MscS_channel_2nd"/>
</dbReference>
<keyword evidence="4" id="KW-1185">Reference proteome</keyword>
<dbReference type="Pfam" id="PF05552">
    <property type="entry name" value="MS_channel_1st_1"/>
    <property type="match status" value="2"/>
</dbReference>
<evidence type="ECO:0000256" key="1">
    <source>
        <dbReference type="SAM" id="Phobius"/>
    </source>
</evidence>
<organism evidence="3 4">
    <name type="scientific">Fodinibius salipaludis</name>
    <dbReference type="NCBI Taxonomy" id="2032627"/>
    <lineage>
        <taxon>Bacteria</taxon>
        <taxon>Pseudomonadati</taxon>
        <taxon>Balneolota</taxon>
        <taxon>Balneolia</taxon>
        <taxon>Balneolales</taxon>
        <taxon>Balneolaceae</taxon>
        <taxon>Fodinibius</taxon>
    </lineage>
</organism>
<proteinExistence type="predicted"/>
<keyword evidence="1" id="KW-0812">Transmembrane</keyword>
<feature type="transmembrane region" description="Helical" evidence="1">
    <location>
        <begin position="186"/>
        <end position="208"/>
    </location>
</feature>
<dbReference type="PANTHER" id="PTHR30221">
    <property type="entry name" value="SMALL-CONDUCTANCE MECHANOSENSITIVE CHANNEL"/>
    <property type="match status" value="1"/>
</dbReference>
<name>A0A2A2G4U6_9BACT</name>
<dbReference type="RefSeq" id="WP_095607770.1">
    <property type="nucleotide sequence ID" value="NZ_NSKE01000016.1"/>
</dbReference>
<protein>
    <recommendedName>
        <fullName evidence="2">Mechanosensitive ion channel MscS domain-containing protein</fullName>
    </recommendedName>
</protein>
<dbReference type="Proteomes" id="UP000218831">
    <property type="component" value="Unassembled WGS sequence"/>
</dbReference>
<dbReference type="PANTHER" id="PTHR30221:SF1">
    <property type="entry name" value="SMALL-CONDUCTANCE MECHANOSENSITIVE CHANNEL"/>
    <property type="match status" value="1"/>
</dbReference>
<dbReference type="Pfam" id="PF00924">
    <property type="entry name" value="MS_channel_2nd"/>
    <property type="match status" value="1"/>
</dbReference>
<dbReference type="OrthoDB" id="1493289at2"/>